<dbReference type="InterPro" id="IPR012337">
    <property type="entry name" value="RNaseH-like_sf"/>
</dbReference>
<evidence type="ECO:0000313" key="2">
    <source>
        <dbReference type="EMBL" id="KRL94007.1"/>
    </source>
</evidence>
<dbReference type="PROSITE" id="PS50879">
    <property type="entry name" value="RNASE_H_1"/>
    <property type="match status" value="1"/>
</dbReference>
<organism evidence="2 3">
    <name type="scientific">Limosilactobacillus equigenerosi DSM 18793 = JCM 14505</name>
    <dbReference type="NCBI Taxonomy" id="1423742"/>
    <lineage>
        <taxon>Bacteria</taxon>
        <taxon>Bacillati</taxon>
        <taxon>Bacillota</taxon>
        <taxon>Bacilli</taxon>
        <taxon>Lactobacillales</taxon>
        <taxon>Lactobacillaceae</taxon>
        <taxon>Limosilactobacillus</taxon>
    </lineage>
</organism>
<sequence length="126" mass="14267">MIKIYTDAAVRPIDQQASAGCVIVTDQQQYQLKTALGPMDNHQAEFAAAIWGFEQLQTFQLPPQIVMFYTDSRLVSDAITKNYSHHYAQQLALLNNQLDRFDPVVVQWIPDRDNQGAHHLALQALS</sequence>
<name>A0A0R1ULC8_9LACO</name>
<dbReference type="AlphaFoldDB" id="A0A0R1ULC8"/>
<keyword evidence="3" id="KW-1185">Reference proteome</keyword>
<dbReference type="InterPro" id="IPR002156">
    <property type="entry name" value="RNaseH_domain"/>
</dbReference>
<dbReference type="PATRIC" id="fig|1423742.4.peg.1532"/>
<protein>
    <recommendedName>
        <fullName evidence="1">RNase H type-1 domain-containing protein</fullName>
    </recommendedName>
</protein>
<evidence type="ECO:0000259" key="1">
    <source>
        <dbReference type="PROSITE" id="PS50879"/>
    </source>
</evidence>
<dbReference type="SUPFAM" id="SSF53098">
    <property type="entry name" value="Ribonuclease H-like"/>
    <property type="match status" value="1"/>
</dbReference>
<dbReference type="Gene3D" id="3.30.420.10">
    <property type="entry name" value="Ribonuclease H-like superfamily/Ribonuclease H"/>
    <property type="match status" value="1"/>
</dbReference>
<dbReference type="GO" id="GO:0004523">
    <property type="term" value="F:RNA-DNA hybrid ribonuclease activity"/>
    <property type="evidence" value="ECO:0007669"/>
    <property type="project" value="InterPro"/>
</dbReference>
<dbReference type="RefSeq" id="WP_054652804.1">
    <property type="nucleotide sequence ID" value="NZ_AZGC01000039.1"/>
</dbReference>
<dbReference type="CDD" id="cd09279">
    <property type="entry name" value="RNase_HI_like"/>
    <property type="match status" value="1"/>
</dbReference>
<dbReference type="GO" id="GO:0003676">
    <property type="term" value="F:nucleic acid binding"/>
    <property type="evidence" value="ECO:0007669"/>
    <property type="project" value="InterPro"/>
</dbReference>
<dbReference type="Proteomes" id="UP000051084">
    <property type="component" value="Unassembled WGS sequence"/>
</dbReference>
<evidence type="ECO:0000313" key="3">
    <source>
        <dbReference type="Proteomes" id="UP000051084"/>
    </source>
</evidence>
<dbReference type="InterPro" id="IPR036397">
    <property type="entry name" value="RNaseH_sf"/>
</dbReference>
<proteinExistence type="predicted"/>
<gene>
    <name evidence="2" type="ORF">FC21_GL001479</name>
</gene>
<dbReference type="STRING" id="417373.GCA_001570685_00569"/>
<accession>A0A0R1ULC8</accession>
<feature type="domain" description="RNase H type-1" evidence="1">
    <location>
        <begin position="1"/>
        <end position="126"/>
    </location>
</feature>
<reference evidence="2 3" key="1">
    <citation type="journal article" date="2015" name="Genome Announc.">
        <title>Expanding the biotechnology potential of lactobacilli through comparative genomics of 213 strains and associated genera.</title>
        <authorList>
            <person name="Sun Z."/>
            <person name="Harris H.M."/>
            <person name="McCann A."/>
            <person name="Guo C."/>
            <person name="Argimon S."/>
            <person name="Zhang W."/>
            <person name="Yang X."/>
            <person name="Jeffery I.B."/>
            <person name="Cooney J.C."/>
            <person name="Kagawa T.F."/>
            <person name="Liu W."/>
            <person name="Song Y."/>
            <person name="Salvetti E."/>
            <person name="Wrobel A."/>
            <person name="Rasinkangas P."/>
            <person name="Parkhill J."/>
            <person name="Rea M.C."/>
            <person name="O'Sullivan O."/>
            <person name="Ritari J."/>
            <person name="Douillard F.P."/>
            <person name="Paul Ross R."/>
            <person name="Yang R."/>
            <person name="Briner A.E."/>
            <person name="Felis G.E."/>
            <person name="de Vos W.M."/>
            <person name="Barrangou R."/>
            <person name="Klaenhammer T.R."/>
            <person name="Caufield P.W."/>
            <person name="Cui Y."/>
            <person name="Zhang H."/>
            <person name="O'Toole P.W."/>
        </authorList>
    </citation>
    <scope>NUCLEOTIDE SEQUENCE [LARGE SCALE GENOMIC DNA]</scope>
    <source>
        <strain evidence="2 3">DSM 18793</strain>
    </source>
</reference>
<dbReference type="Pfam" id="PF13456">
    <property type="entry name" value="RVT_3"/>
    <property type="match status" value="1"/>
</dbReference>
<dbReference type="OrthoDB" id="7845843at2"/>
<comment type="caution">
    <text evidence="2">The sequence shown here is derived from an EMBL/GenBank/DDBJ whole genome shotgun (WGS) entry which is preliminary data.</text>
</comment>
<dbReference type="EMBL" id="AZGC01000039">
    <property type="protein sequence ID" value="KRL94007.1"/>
    <property type="molecule type" value="Genomic_DNA"/>
</dbReference>